<feature type="transmembrane region" description="Helical" evidence="1">
    <location>
        <begin position="324"/>
        <end position="345"/>
    </location>
</feature>
<keyword evidence="1" id="KW-1133">Transmembrane helix</keyword>
<feature type="transmembrane region" description="Helical" evidence="1">
    <location>
        <begin position="74"/>
        <end position="98"/>
    </location>
</feature>
<comment type="caution">
    <text evidence="2">The sequence shown here is derived from an EMBL/GenBank/DDBJ whole genome shotgun (WGS) entry which is preliminary data.</text>
</comment>
<gene>
    <name evidence="2" type="ORF">TrLO_g837</name>
</gene>
<dbReference type="Proteomes" id="UP001165122">
    <property type="component" value="Unassembled WGS sequence"/>
</dbReference>
<feature type="transmembrane region" description="Helical" evidence="1">
    <location>
        <begin position="257"/>
        <end position="277"/>
    </location>
</feature>
<dbReference type="AlphaFoldDB" id="A0A9W6ZX26"/>
<reference evidence="3" key="1">
    <citation type="journal article" date="2023" name="Commun. Biol.">
        <title>Genome analysis of Parmales, the sister group of diatoms, reveals the evolutionary specialization of diatoms from phago-mixotrophs to photoautotrophs.</title>
        <authorList>
            <person name="Ban H."/>
            <person name="Sato S."/>
            <person name="Yoshikawa S."/>
            <person name="Yamada K."/>
            <person name="Nakamura Y."/>
            <person name="Ichinomiya M."/>
            <person name="Sato N."/>
            <person name="Blanc-Mathieu R."/>
            <person name="Endo H."/>
            <person name="Kuwata A."/>
            <person name="Ogata H."/>
        </authorList>
    </citation>
    <scope>NUCLEOTIDE SEQUENCE [LARGE SCALE GENOMIC DNA]</scope>
    <source>
        <strain evidence="3">NIES 3700</strain>
    </source>
</reference>
<evidence type="ECO:0000256" key="1">
    <source>
        <dbReference type="SAM" id="Phobius"/>
    </source>
</evidence>
<accession>A0A9W6ZX26</accession>
<feature type="transmembrane region" description="Helical" evidence="1">
    <location>
        <begin position="357"/>
        <end position="377"/>
    </location>
</feature>
<keyword evidence="1" id="KW-0812">Transmembrane</keyword>
<sequence>MSPPRVSPAPLASSDQASQALLERKQSMIISFTSRQLESKLLIKLYLYGIAALSIVDMLSDIVMIVRFRQSGDLMFANSSLACVSLNLLLQSIMTYLVNKKLGWWTQVKEQAIVFSVVKPAVETWRFLSKSDEAGTAVADNLFQLSSFRAIELVTEAIPSTLIQGLALLSKTGNGTTRSGIPILSLASSIIVSATISANISYDFDTSEKLRKIDPGFFGYLPSSKKRLIFILVLLFQIAVTNLAIRSLTFIILTQKPLILVILFGGEMVLYVLFKVLGKDFTMIARIEGRTGTFVASFIYIVITKQMVNWTRCVQFRRPVVHGGLSFSFTFLVTMGLGVIAMLNYDKNHGWLDKGQMSVLMLSCCAGLVVSLCLFLGSIERQYVQTFYNTRTGAKYIQDIFSNGKTDEQKFDVFTKNEGKWRAAIGEEVKVWLNQRLPVWL</sequence>
<feature type="transmembrane region" description="Helical" evidence="1">
    <location>
        <begin position="283"/>
        <end position="303"/>
    </location>
</feature>
<feature type="transmembrane region" description="Helical" evidence="1">
    <location>
        <begin position="45"/>
        <end position="68"/>
    </location>
</feature>
<dbReference type="EMBL" id="BRXW01000479">
    <property type="protein sequence ID" value="GMH58545.1"/>
    <property type="molecule type" value="Genomic_DNA"/>
</dbReference>
<evidence type="ECO:0000313" key="3">
    <source>
        <dbReference type="Proteomes" id="UP001165122"/>
    </source>
</evidence>
<feature type="transmembrane region" description="Helical" evidence="1">
    <location>
        <begin position="228"/>
        <end position="245"/>
    </location>
</feature>
<organism evidence="2 3">
    <name type="scientific">Triparma laevis f. longispina</name>
    <dbReference type="NCBI Taxonomy" id="1714387"/>
    <lineage>
        <taxon>Eukaryota</taxon>
        <taxon>Sar</taxon>
        <taxon>Stramenopiles</taxon>
        <taxon>Ochrophyta</taxon>
        <taxon>Bolidophyceae</taxon>
        <taxon>Parmales</taxon>
        <taxon>Triparmaceae</taxon>
        <taxon>Triparma</taxon>
    </lineage>
</organism>
<keyword evidence="3" id="KW-1185">Reference proteome</keyword>
<evidence type="ECO:0000313" key="2">
    <source>
        <dbReference type="EMBL" id="GMH58545.1"/>
    </source>
</evidence>
<keyword evidence="1" id="KW-0472">Membrane</keyword>
<feature type="transmembrane region" description="Helical" evidence="1">
    <location>
        <begin position="181"/>
        <end position="202"/>
    </location>
</feature>
<name>A0A9W6ZX26_9STRA</name>
<proteinExistence type="predicted"/>
<protein>
    <submittedName>
        <fullName evidence="2">Uncharacterized protein</fullName>
    </submittedName>
</protein>